<evidence type="ECO:0000256" key="6">
    <source>
        <dbReference type="SAM" id="Coils"/>
    </source>
</evidence>
<organism evidence="11 12">
    <name type="scientific">Oceanisphaera sediminis</name>
    <dbReference type="NCBI Taxonomy" id="981381"/>
    <lineage>
        <taxon>Bacteria</taxon>
        <taxon>Pseudomonadati</taxon>
        <taxon>Pseudomonadota</taxon>
        <taxon>Gammaproteobacteria</taxon>
        <taxon>Aeromonadales</taxon>
        <taxon>Aeromonadaceae</taxon>
        <taxon>Oceanisphaera</taxon>
    </lineage>
</organism>
<dbReference type="Proteomes" id="UP001501479">
    <property type="component" value="Unassembled WGS sequence"/>
</dbReference>
<accession>A0ABP7DP53</accession>
<evidence type="ECO:0000256" key="1">
    <source>
        <dbReference type="ARBA" id="ARBA00005915"/>
    </source>
</evidence>
<feature type="coiled-coil region" evidence="6">
    <location>
        <begin position="317"/>
        <end position="344"/>
    </location>
</feature>
<evidence type="ECO:0000256" key="7">
    <source>
        <dbReference type="SAM" id="MobiDB-lite"/>
    </source>
</evidence>
<dbReference type="InterPro" id="IPR041122">
    <property type="entry name" value="RecJ_OB"/>
</dbReference>
<dbReference type="Gene3D" id="3.10.310.30">
    <property type="match status" value="1"/>
</dbReference>
<dbReference type="InterPro" id="IPR038763">
    <property type="entry name" value="DHH_sf"/>
</dbReference>
<protein>
    <recommendedName>
        <fullName evidence="2">Single-stranded-DNA-specific exonuclease RecJ</fullName>
    </recommendedName>
</protein>
<evidence type="ECO:0000313" key="11">
    <source>
        <dbReference type="EMBL" id="GAA3708324.1"/>
    </source>
</evidence>
<dbReference type="InterPro" id="IPR004610">
    <property type="entry name" value="RecJ"/>
</dbReference>
<feature type="compositionally biased region" description="Polar residues" evidence="7">
    <location>
        <begin position="1"/>
        <end position="11"/>
    </location>
</feature>
<dbReference type="InterPro" id="IPR051673">
    <property type="entry name" value="SSDNA_exonuclease_RecJ"/>
</dbReference>
<evidence type="ECO:0000259" key="8">
    <source>
        <dbReference type="Pfam" id="PF01368"/>
    </source>
</evidence>
<evidence type="ECO:0000259" key="10">
    <source>
        <dbReference type="Pfam" id="PF17768"/>
    </source>
</evidence>
<feature type="domain" description="DHHA1" evidence="9">
    <location>
        <begin position="367"/>
        <end position="462"/>
    </location>
</feature>
<name>A0ABP7DP53_9GAMM</name>
<dbReference type="NCBIfam" id="TIGR00644">
    <property type="entry name" value="recJ"/>
    <property type="match status" value="1"/>
</dbReference>
<dbReference type="RefSeq" id="WP_344963719.1">
    <property type="nucleotide sequence ID" value="NZ_BAABDS010000024.1"/>
</dbReference>
<dbReference type="PANTHER" id="PTHR30255:SF2">
    <property type="entry name" value="SINGLE-STRANDED-DNA-SPECIFIC EXONUCLEASE RECJ"/>
    <property type="match status" value="1"/>
</dbReference>
<dbReference type="Gene3D" id="3.90.1640.30">
    <property type="match status" value="1"/>
</dbReference>
<dbReference type="GO" id="GO:0004527">
    <property type="term" value="F:exonuclease activity"/>
    <property type="evidence" value="ECO:0007669"/>
    <property type="project" value="UniProtKB-KW"/>
</dbReference>
<evidence type="ECO:0000256" key="3">
    <source>
        <dbReference type="ARBA" id="ARBA00022722"/>
    </source>
</evidence>
<keyword evidence="6" id="KW-0175">Coiled coil</keyword>
<dbReference type="Pfam" id="PF01368">
    <property type="entry name" value="DHH"/>
    <property type="match status" value="1"/>
</dbReference>
<keyword evidence="3" id="KW-0540">Nuclease</keyword>
<reference evidence="12" key="1">
    <citation type="journal article" date="2019" name="Int. J. Syst. Evol. Microbiol.">
        <title>The Global Catalogue of Microorganisms (GCM) 10K type strain sequencing project: providing services to taxonomists for standard genome sequencing and annotation.</title>
        <authorList>
            <consortium name="The Broad Institute Genomics Platform"/>
            <consortium name="The Broad Institute Genome Sequencing Center for Infectious Disease"/>
            <person name="Wu L."/>
            <person name="Ma J."/>
        </authorList>
    </citation>
    <scope>NUCLEOTIDE SEQUENCE [LARGE SCALE GENOMIC DNA]</scope>
    <source>
        <strain evidence="12">JCM 17329</strain>
    </source>
</reference>
<keyword evidence="12" id="KW-1185">Reference proteome</keyword>
<gene>
    <name evidence="11" type="primary">recJ</name>
    <name evidence="11" type="ORF">GCM10022421_14130</name>
</gene>
<feature type="domain" description="RecJ OB" evidence="10">
    <location>
        <begin position="478"/>
        <end position="581"/>
    </location>
</feature>
<keyword evidence="5 11" id="KW-0269">Exonuclease</keyword>
<evidence type="ECO:0000313" key="12">
    <source>
        <dbReference type="Proteomes" id="UP001501479"/>
    </source>
</evidence>
<comment type="caution">
    <text evidence="11">The sequence shown here is derived from an EMBL/GenBank/DDBJ whole genome shotgun (WGS) entry which is preliminary data.</text>
</comment>
<evidence type="ECO:0000256" key="4">
    <source>
        <dbReference type="ARBA" id="ARBA00022801"/>
    </source>
</evidence>
<feature type="region of interest" description="Disordered" evidence="7">
    <location>
        <begin position="1"/>
        <end position="23"/>
    </location>
</feature>
<dbReference type="EMBL" id="BAABDS010000024">
    <property type="protein sequence ID" value="GAA3708324.1"/>
    <property type="molecule type" value="Genomic_DNA"/>
</dbReference>
<dbReference type="Pfam" id="PF02272">
    <property type="entry name" value="DHHA1"/>
    <property type="match status" value="1"/>
</dbReference>
<sequence length="586" mass="63573">MSATNNTTTDSARSRLPIRRRETVPHQLPGDLSPILQRLYASRGLVRPEQLNLQAGALLKPGFKGMAEAVVLLEQALAEQRSILIVGDFDCDGATSSALMVHGLRAMGAQRVNYLVPNRFDYGYGLSPQVVEEAITLGAELLITVDNGISSIAGVAAARAVGMQVIVTDHHLPGEEIPDADAIVNPNQHGCDFPSKNLAGVGVAFYLLLALRAALTEHGWFGKLGITAPNMGEYLDLVALGTVADVVALDENNRVLVHQGLQRMRAGRLRPGIQALIDISGRNQQRLVATDLGFALGPRLNAVGRLDDMSMGVACLLSNNLDEARKLASMMDELNRERKAIEASMQHEALASLTQVRISDGELPSGLVLHQDDWHQGVVGLVASRIKERYFRPVIAFAEAGDDELKGSGRSIPGVHLRDLLETINSRHPGLITKFGGHAMAAGLSLTKAALAPFKAAFEQVVDEWVSPELLAGEILSDGELAVNELSLELAEQLRFAGPWGQAFPEPLFDGEFRIVQQRLVGEKHLKLVLSPDEGRTVIDAIAFNVDLSVWPNAAIRQVQLAYKLDVNEWRGKRQLQLMVEQLAPL</sequence>
<keyword evidence="4" id="KW-0378">Hydrolase</keyword>
<feature type="domain" description="DDH" evidence="8">
    <location>
        <begin position="82"/>
        <end position="242"/>
    </location>
</feature>
<evidence type="ECO:0000259" key="9">
    <source>
        <dbReference type="Pfam" id="PF02272"/>
    </source>
</evidence>
<dbReference type="SUPFAM" id="SSF64182">
    <property type="entry name" value="DHH phosphoesterases"/>
    <property type="match status" value="1"/>
</dbReference>
<dbReference type="InterPro" id="IPR001667">
    <property type="entry name" value="DDH_dom"/>
</dbReference>
<evidence type="ECO:0000256" key="2">
    <source>
        <dbReference type="ARBA" id="ARBA00019841"/>
    </source>
</evidence>
<proteinExistence type="inferred from homology"/>
<dbReference type="InterPro" id="IPR003156">
    <property type="entry name" value="DHHA1_dom"/>
</dbReference>
<evidence type="ECO:0000256" key="5">
    <source>
        <dbReference type="ARBA" id="ARBA00022839"/>
    </source>
</evidence>
<comment type="similarity">
    <text evidence="1">Belongs to the RecJ family.</text>
</comment>
<dbReference type="PANTHER" id="PTHR30255">
    <property type="entry name" value="SINGLE-STRANDED-DNA-SPECIFIC EXONUCLEASE RECJ"/>
    <property type="match status" value="1"/>
</dbReference>
<dbReference type="Pfam" id="PF17768">
    <property type="entry name" value="RecJ_OB"/>
    <property type="match status" value="1"/>
</dbReference>